<sequence>MLVLGVCVVSFVTEPDESNEYLLDTGKIKSSGLNNEITINASVPDVGKTLPYYKVIKEEKIRENVDKVIAPRKSLPSEEEAVEIANKFLEERNSLPEGVYMSNVETFTIKTSNEDSGSVEKETPAFLRVSYNRILDGYPVVGPGDSMEVCIGEKEEIVYFFKTWREVQNVGEVSILDVNSAIEKLNQGDSVQPVKSGHKPVEINEIEIGYYSDTPGEKQDFYKPVWIFRGTDEEGDDITRYVNASS</sequence>
<dbReference type="HOGENOM" id="CLU_091579_0_0_2"/>
<dbReference type="AlphaFoldDB" id="A0A0E3LBA5"/>
<protein>
    <submittedName>
        <fullName evidence="1">Uncharacterized protein</fullName>
    </submittedName>
</protein>
<evidence type="ECO:0000313" key="1">
    <source>
        <dbReference type="EMBL" id="AKB33431.1"/>
    </source>
</evidence>
<dbReference type="KEGG" id="msz:MSSIH_2741"/>
<dbReference type="PATRIC" id="fig|1434119.4.peg.3592"/>
<accession>A0A0E3LBA5</accession>
<organism evidence="1 2">
    <name type="scientific">Methanosarcina siciliae HI350</name>
    <dbReference type="NCBI Taxonomy" id="1434119"/>
    <lineage>
        <taxon>Archaea</taxon>
        <taxon>Methanobacteriati</taxon>
        <taxon>Methanobacteriota</taxon>
        <taxon>Stenosarchaea group</taxon>
        <taxon>Methanomicrobia</taxon>
        <taxon>Methanosarcinales</taxon>
        <taxon>Methanosarcinaceae</taxon>
        <taxon>Methanosarcina</taxon>
    </lineage>
</organism>
<proteinExistence type="predicted"/>
<name>A0A0E3LBA5_9EURY</name>
<dbReference type="Gene3D" id="2.40.128.690">
    <property type="entry name" value="YycH protein, domain 3-like"/>
    <property type="match status" value="1"/>
</dbReference>
<reference evidence="1 2" key="1">
    <citation type="submission" date="2014-07" db="EMBL/GenBank/DDBJ databases">
        <title>Methanogenic archaea and the global carbon cycle.</title>
        <authorList>
            <person name="Henriksen J.R."/>
            <person name="Luke J."/>
            <person name="Reinhart S."/>
            <person name="Benedict M.N."/>
            <person name="Youngblut N.D."/>
            <person name="Metcalf M.E."/>
            <person name="Whitaker R.J."/>
            <person name="Metcalf W.W."/>
        </authorList>
    </citation>
    <scope>NUCLEOTIDE SEQUENCE [LARGE SCALE GENOMIC DNA]</scope>
    <source>
        <strain evidence="1 2">HI350</strain>
    </source>
</reference>
<dbReference type="EMBL" id="CP009507">
    <property type="protein sequence ID" value="AKB33431.1"/>
    <property type="molecule type" value="Genomic_DNA"/>
</dbReference>
<dbReference type="Proteomes" id="UP000033092">
    <property type="component" value="Chromosome"/>
</dbReference>
<evidence type="ECO:0000313" key="2">
    <source>
        <dbReference type="Proteomes" id="UP000033092"/>
    </source>
</evidence>
<gene>
    <name evidence="1" type="ORF">MSSIH_2741</name>
</gene>